<dbReference type="Pfam" id="PF00026">
    <property type="entry name" value="Asp"/>
    <property type="match status" value="1"/>
</dbReference>
<dbReference type="PROSITE" id="PS51767">
    <property type="entry name" value="PEPTIDASE_A1"/>
    <property type="match status" value="1"/>
</dbReference>
<dbReference type="EMBL" id="CAMXCT020000857">
    <property type="protein sequence ID" value="CAL1137449.1"/>
    <property type="molecule type" value="Genomic_DNA"/>
</dbReference>
<comment type="similarity">
    <text evidence="1">Belongs to the peptidase A1 family.</text>
</comment>
<dbReference type="InterPro" id="IPR021109">
    <property type="entry name" value="Peptidase_aspartic_dom_sf"/>
</dbReference>
<evidence type="ECO:0000313" key="8">
    <source>
        <dbReference type="EMBL" id="CAI3984074.1"/>
    </source>
</evidence>
<name>A0A9P1C2W0_9DINO</name>
<feature type="chain" id="PRO_5043270001" evidence="6">
    <location>
        <begin position="27"/>
        <end position="694"/>
    </location>
</feature>
<evidence type="ECO:0000313" key="10">
    <source>
        <dbReference type="Proteomes" id="UP001152797"/>
    </source>
</evidence>
<dbReference type="PANTHER" id="PTHR47966:SF51">
    <property type="entry name" value="BETA-SITE APP-CLEAVING ENZYME, ISOFORM A-RELATED"/>
    <property type="match status" value="1"/>
</dbReference>
<dbReference type="CDD" id="cd05471">
    <property type="entry name" value="pepsin_like"/>
    <property type="match status" value="1"/>
</dbReference>
<protein>
    <submittedName>
        <fullName evidence="9">Napsin-A (KDAP-1) (Kidney-derived asparti c protease-like protein) (KAP)</fullName>
    </submittedName>
</protein>
<evidence type="ECO:0000256" key="4">
    <source>
        <dbReference type="ARBA" id="ARBA00022801"/>
    </source>
</evidence>
<dbReference type="PROSITE" id="PS00141">
    <property type="entry name" value="ASP_PROTEASE"/>
    <property type="match status" value="1"/>
</dbReference>
<evidence type="ECO:0000256" key="2">
    <source>
        <dbReference type="ARBA" id="ARBA00022670"/>
    </source>
</evidence>
<evidence type="ECO:0000313" key="9">
    <source>
        <dbReference type="EMBL" id="CAL4771386.1"/>
    </source>
</evidence>
<feature type="domain" description="Peptidase A1" evidence="7">
    <location>
        <begin position="47"/>
        <end position="520"/>
    </location>
</feature>
<feature type="signal peptide" evidence="6">
    <location>
        <begin position="1"/>
        <end position="26"/>
    </location>
</feature>
<gene>
    <name evidence="8" type="ORF">C1SCF055_LOCUS11630</name>
</gene>
<dbReference type="OrthoDB" id="429943at2759"/>
<dbReference type="GO" id="GO:0004190">
    <property type="term" value="F:aspartic-type endopeptidase activity"/>
    <property type="evidence" value="ECO:0007669"/>
    <property type="project" value="UniProtKB-KW"/>
</dbReference>
<evidence type="ECO:0000256" key="3">
    <source>
        <dbReference type="ARBA" id="ARBA00022750"/>
    </source>
</evidence>
<dbReference type="Gene3D" id="2.40.70.10">
    <property type="entry name" value="Acid Proteases"/>
    <property type="match status" value="3"/>
</dbReference>
<dbReference type="EMBL" id="CAMXCT010000857">
    <property type="protein sequence ID" value="CAI3984074.1"/>
    <property type="molecule type" value="Genomic_DNA"/>
</dbReference>
<keyword evidence="10" id="KW-1185">Reference proteome</keyword>
<dbReference type="InterPro" id="IPR034164">
    <property type="entry name" value="Pepsin-like_dom"/>
</dbReference>
<dbReference type="InterPro" id="IPR033121">
    <property type="entry name" value="PEPTIDASE_A1"/>
</dbReference>
<evidence type="ECO:0000256" key="6">
    <source>
        <dbReference type="SAM" id="SignalP"/>
    </source>
</evidence>
<evidence type="ECO:0000259" key="7">
    <source>
        <dbReference type="PROSITE" id="PS51767"/>
    </source>
</evidence>
<keyword evidence="3" id="KW-0064">Aspartyl protease</keyword>
<dbReference type="Proteomes" id="UP001152797">
    <property type="component" value="Unassembled WGS sequence"/>
</dbReference>
<keyword evidence="6" id="KW-0732">Signal</keyword>
<keyword evidence="4" id="KW-0378">Hydrolase</keyword>
<dbReference type="InterPro" id="IPR001461">
    <property type="entry name" value="Aspartic_peptidase_A1"/>
</dbReference>
<dbReference type="AlphaFoldDB" id="A0A9P1C2W0"/>
<evidence type="ECO:0000256" key="5">
    <source>
        <dbReference type="SAM" id="MobiDB-lite"/>
    </source>
</evidence>
<sequence length="694" mass="74949">MYLRLPWLLSMVFLQAHLLFIGHSISVKGGRQDEQTCAPLSNQELYSSVKVSIGDPAQTFDLVADTGSDSCIVKDCTCNQCPAEWGGCFNGRKSSKSFKLPMFLVKEAETDTPREAPASMVMSFGSGDISTQVASDQVQLGAVQAYMENGLLLMVDHGINLKGHFEGILGLGRPVVKTEKTESESHDGKPKIKVPSFLETAGVRRFSMCFNHNADGTLGLKTVPRENLLTSTGKVHWSLNFHGLSIGELKVDLCSSSKCSVIPDSGTTLFSGPEAQIASIYEALCLSWQRCRQTHTKLRAEMQRLSEEGVEVEGTSERKVGLLESNPDEFLDIVSNLAARSGEGVAFAAEGPGWTSQATGFDTAKLARDASQNLHGATQSSESDSEGPGSFELPPALTLQLLLEHCEQWIEKVDINKEMPALSFYVSGANGNKQEVKISPYNYVLSKRMDVEVPSIRNVFGFKLNTKHLERKKVCTMAFTPTDYSTITDGQIWIMGTPLFYEYTAHYDRGSGSEDQVAMAFTRQDQEECGQCKGMKIVRSQSLIAEAAEGGAEGLDIDGLRSANGVAPSVPLGKALLQGGGGLRLYKVTATTASKAKPNETPTDSSPSFQFRSSQELEAMSASKLKQVALELQQGGRGKSLPIAPAHRDGLILWILKAQAIKPPASKPAAGAPTELGQLANQGARAVAFFSEDI</sequence>
<dbReference type="SUPFAM" id="SSF50630">
    <property type="entry name" value="Acid proteases"/>
    <property type="match status" value="1"/>
</dbReference>
<feature type="region of interest" description="Disordered" evidence="5">
    <location>
        <begin position="371"/>
        <end position="390"/>
    </location>
</feature>
<feature type="compositionally biased region" description="Polar residues" evidence="5">
    <location>
        <begin position="371"/>
        <end position="382"/>
    </location>
</feature>
<evidence type="ECO:0000256" key="1">
    <source>
        <dbReference type="ARBA" id="ARBA00007447"/>
    </source>
</evidence>
<dbReference type="GO" id="GO:0006508">
    <property type="term" value="P:proteolysis"/>
    <property type="evidence" value="ECO:0007669"/>
    <property type="project" value="UniProtKB-KW"/>
</dbReference>
<comment type="caution">
    <text evidence="8">The sequence shown here is derived from an EMBL/GenBank/DDBJ whole genome shotgun (WGS) entry which is preliminary data.</text>
</comment>
<organism evidence="8">
    <name type="scientific">Cladocopium goreaui</name>
    <dbReference type="NCBI Taxonomy" id="2562237"/>
    <lineage>
        <taxon>Eukaryota</taxon>
        <taxon>Sar</taxon>
        <taxon>Alveolata</taxon>
        <taxon>Dinophyceae</taxon>
        <taxon>Suessiales</taxon>
        <taxon>Symbiodiniaceae</taxon>
        <taxon>Cladocopium</taxon>
    </lineage>
</organism>
<keyword evidence="2 9" id="KW-0645">Protease</keyword>
<dbReference type="PANTHER" id="PTHR47966">
    <property type="entry name" value="BETA-SITE APP-CLEAVING ENZYME, ISOFORM A-RELATED"/>
    <property type="match status" value="1"/>
</dbReference>
<proteinExistence type="inferred from homology"/>
<dbReference type="EMBL" id="CAMXCT030000857">
    <property type="protein sequence ID" value="CAL4771386.1"/>
    <property type="molecule type" value="Genomic_DNA"/>
</dbReference>
<reference evidence="8" key="1">
    <citation type="submission" date="2022-10" db="EMBL/GenBank/DDBJ databases">
        <authorList>
            <person name="Chen Y."/>
            <person name="Dougan E. K."/>
            <person name="Chan C."/>
            <person name="Rhodes N."/>
            <person name="Thang M."/>
        </authorList>
    </citation>
    <scope>NUCLEOTIDE SEQUENCE</scope>
</reference>
<reference evidence="9 10" key="2">
    <citation type="submission" date="2024-05" db="EMBL/GenBank/DDBJ databases">
        <authorList>
            <person name="Chen Y."/>
            <person name="Shah S."/>
            <person name="Dougan E. K."/>
            <person name="Thang M."/>
            <person name="Chan C."/>
        </authorList>
    </citation>
    <scope>NUCLEOTIDE SEQUENCE [LARGE SCALE GENOMIC DNA]</scope>
</reference>
<accession>A0A9P1C2W0</accession>
<dbReference type="InterPro" id="IPR001969">
    <property type="entry name" value="Aspartic_peptidase_AS"/>
</dbReference>